<evidence type="ECO:0000259" key="1">
    <source>
        <dbReference type="Pfam" id="PF06114"/>
    </source>
</evidence>
<sequence length="82" mass="9470">MERHVLAHELGHAILHPKTNITYLESNTFYSKEKIEIAANTFAAELLIEDSLFDEYKNHAIEEMAATENLPIELIKIKLNYI</sequence>
<dbReference type="EMBL" id="JACOOQ010000029">
    <property type="protein sequence ID" value="MBC5641213.1"/>
    <property type="molecule type" value="Genomic_DNA"/>
</dbReference>
<organism evidence="2 3">
    <name type="scientific">Clostridium lentum</name>
    <dbReference type="NCBI Taxonomy" id="2763037"/>
    <lineage>
        <taxon>Bacteria</taxon>
        <taxon>Bacillati</taxon>
        <taxon>Bacillota</taxon>
        <taxon>Clostridia</taxon>
        <taxon>Eubacteriales</taxon>
        <taxon>Clostridiaceae</taxon>
        <taxon>Clostridium</taxon>
    </lineage>
</organism>
<dbReference type="Proteomes" id="UP000662088">
    <property type="component" value="Unassembled WGS sequence"/>
</dbReference>
<evidence type="ECO:0000313" key="3">
    <source>
        <dbReference type="Proteomes" id="UP000662088"/>
    </source>
</evidence>
<proteinExistence type="predicted"/>
<accession>A0A8I0DMH4</accession>
<dbReference type="AlphaFoldDB" id="A0A8I0DMH4"/>
<name>A0A8I0DMH4_9CLOT</name>
<feature type="domain" description="IrrE N-terminal-like" evidence="1">
    <location>
        <begin position="3"/>
        <end position="61"/>
    </location>
</feature>
<comment type="caution">
    <text evidence="2">The sequence shown here is derived from an EMBL/GenBank/DDBJ whole genome shotgun (WGS) entry which is preliminary data.</text>
</comment>
<keyword evidence="3" id="KW-1185">Reference proteome</keyword>
<dbReference type="Pfam" id="PF06114">
    <property type="entry name" value="Peptidase_M78"/>
    <property type="match status" value="1"/>
</dbReference>
<dbReference type="Gene3D" id="1.10.10.2910">
    <property type="match status" value="1"/>
</dbReference>
<reference evidence="2" key="1">
    <citation type="submission" date="2020-08" db="EMBL/GenBank/DDBJ databases">
        <title>Genome public.</title>
        <authorList>
            <person name="Liu C."/>
            <person name="Sun Q."/>
        </authorList>
    </citation>
    <scope>NUCLEOTIDE SEQUENCE</scope>
    <source>
        <strain evidence="2">NSJ-42</strain>
    </source>
</reference>
<dbReference type="InterPro" id="IPR010359">
    <property type="entry name" value="IrrE_HExxH"/>
</dbReference>
<evidence type="ECO:0000313" key="2">
    <source>
        <dbReference type="EMBL" id="MBC5641213.1"/>
    </source>
</evidence>
<protein>
    <submittedName>
        <fullName evidence="2">ImmA/IrrE family metallo-endopeptidase</fullName>
    </submittedName>
</protein>
<gene>
    <name evidence="2" type="ORF">H8R92_12655</name>
</gene>
<dbReference type="RefSeq" id="WP_186835638.1">
    <property type="nucleotide sequence ID" value="NZ_JACOOQ010000029.1"/>
</dbReference>